<keyword evidence="10" id="KW-1185">Reference proteome</keyword>
<dbReference type="SUPFAM" id="SSF52151">
    <property type="entry name" value="FabD/lysophospholipase-like"/>
    <property type="match status" value="1"/>
</dbReference>
<organism evidence="9 10">
    <name type="scientific">Candida theae</name>
    <dbReference type="NCBI Taxonomy" id="1198502"/>
    <lineage>
        <taxon>Eukaryota</taxon>
        <taxon>Fungi</taxon>
        <taxon>Dikarya</taxon>
        <taxon>Ascomycota</taxon>
        <taxon>Saccharomycotina</taxon>
        <taxon>Pichiomycetes</taxon>
        <taxon>Debaryomycetaceae</taxon>
        <taxon>Candida/Lodderomyces clade</taxon>
        <taxon>Candida</taxon>
    </lineage>
</organism>
<feature type="region of interest" description="Disordered" evidence="7">
    <location>
        <begin position="723"/>
        <end position="778"/>
    </location>
</feature>
<keyword evidence="2 5" id="KW-0378">Hydrolase</keyword>
<gene>
    <name evidence="9" type="ORF">KGF57_002062</name>
</gene>
<accession>A0AAD5BG21</accession>
<dbReference type="InterPro" id="IPR016035">
    <property type="entry name" value="Acyl_Trfase/lysoPLipase"/>
</dbReference>
<reference evidence="9 10" key="1">
    <citation type="journal article" date="2022" name="DNA Res.">
        <title>Genome analysis of five recently described species of the CUG-Ser clade uncovers Candida theae as a new hybrid lineage with pathogenic potential in the Candida parapsilosis species complex.</title>
        <authorList>
            <person name="Mixao V."/>
            <person name="Del Olmo V."/>
            <person name="Hegedusova E."/>
            <person name="Saus E."/>
            <person name="Pryszcz L."/>
            <person name="Cillingova A."/>
            <person name="Nosek J."/>
            <person name="Gabaldon T."/>
        </authorList>
    </citation>
    <scope>NUCLEOTIDE SEQUENCE [LARGE SCALE GENOMIC DNA]</scope>
    <source>
        <strain evidence="9 10">CBS 12239</strain>
    </source>
</reference>
<evidence type="ECO:0000256" key="4">
    <source>
        <dbReference type="ARBA" id="ARBA00023098"/>
    </source>
</evidence>
<dbReference type="Pfam" id="PF01734">
    <property type="entry name" value="Patatin"/>
    <property type="match status" value="1"/>
</dbReference>
<feature type="active site" description="Proton acceptor" evidence="5">
    <location>
        <position position="497"/>
    </location>
</feature>
<evidence type="ECO:0000256" key="1">
    <source>
        <dbReference type="ARBA" id="ARBA00006104"/>
    </source>
</evidence>
<evidence type="ECO:0000256" key="2">
    <source>
        <dbReference type="ARBA" id="ARBA00022801"/>
    </source>
</evidence>
<dbReference type="PANTHER" id="PTHR14226">
    <property type="entry name" value="NEUROPATHY TARGET ESTERASE/SWISS CHEESE D.MELANOGASTER"/>
    <property type="match status" value="1"/>
</dbReference>
<dbReference type="InterPro" id="IPR002641">
    <property type="entry name" value="PNPLA_dom"/>
</dbReference>
<keyword evidence="6" id="KW-1133">Transmembrane helix</keyword>
<dbReference type="CDD" id="cd07232">
    <property type="entry name" value="Pat_PLPL"/>
    <property type="match status" value="1"/>
</dbReference>
<sequence>MSDRIPLYEENRDYINEDHISEFAKALVWQDHDDITTTPATPKSEPVGFDFDDDDVSSSATEEIDQDTNNNTLIGEGAELGVTPTAKPDMITSKSDWFPVSAAASDNSKSQSGAKTKDKISSSGIGSLQNEFRNNITYTLLRWPILIAVFIWVTILGSLYFWIRVHVALKEYFFTWRGERKRLREKLRQSKSYDEWVENAINLDKYLNLDKWSENPKFSYYDYKTVAMTISRLKKARVANHIQELQILLQGCLKRNFAGIENRQLYSHRYYGTKNLVQSYYEEVLRCIDIVADSNQVSPEVKYKFFKIVSKNFGNSALCLSGGATFAYTHFGVAKALLDAGLLPNIVSGTSGGGLIAALLCTRTDDELKKLLIPQLARKITACEDPWYVWIPRLLKTGARFDSVAWARKSNWFTRGSTTFEEAFERTGRKLNISTVPADPHSPVILCNDITSPHCIIWSTLLASSAVPGILNPVVLMMKNPDNGAVVPFSLGSKWRDGSLRTDIPIDALNTYYNVNFTVVSQVNPHISLFFFAPKGTVGKPVPVSKSRTRREKFASFRGGFIAAALEQLLRLEIRKWLQIVKSLDLLPHVLQQDWSNVWLQNFTGSVTIWPRNKLIDFWYILSDPTEERLAEIIRKGERSMYPKLLYIKNRILVERAIDRGRKISTQAMKQARINLELSPKQNNGYAEDDEYDDDIVPSDYDVAKFKAKIGLTNKDFEEFAAGYSGADQDGDDEDDDEDDDAFDEDLLVRDMYDDSDTLSSPTSPTFGRSKHRRNTVF</sequence>
<evidence type="ECO:0000313" key="9">
    <source>
        <dbReference type="EMBL" id="KAI5959537.1"/>
    </source>
</evidence>
<keyword evidence="6" id="KW-0812">Transmembrane</keyword>
<feature type="transmembrane region" description="Helical" evidence="6">
    <location>
        <begin position="143"/>
        <end position="163"/>
    </location>
</feature>
<evidence type="ECO:0000256" key="7">
    <source>
        <dbReference type="SAM" id="MobiDB-lite"/>
    </source>
</evidence>
<dbReference type="AlphaFoldDB" id="A0AAD5BG21"/>
<evidence type="ECO:0000313" key="10">
    <source>
        <dbReference type="Proteomes" id="UP001204833"/>
    </source>
</evidence>
<comment type="subcellular location">
    <subcellularLocation>
        <location evidence="6">Membrane</location>
        <topology evidence="6">Single-pass membrane protein</topology>
    </subcellularLocation>
</comment>
<dbReference type="PROSITE" id="PS51635">
    <property type="entry name" value="PNPLA"/>
    <property type="match status" value="1"/>
</dbReference>
<dbReference type="Proteomes" id="UP001204833">
    <property type="component" value="Unassembled WGS sequence"/>
</dbReference>
<dbReference type="GO" id="GO:0004806">
    <property type="term" value="F:triacylglycerol lipase activity"/>
    <property type="evidence" value="ECO:0007669"/>
    <property type="project" value="InterPro"/>
</dbReference>
<dbReference type="InterPro" id="IPR021771">
    <property type="entry name" value="Triacylglycerol_lipase_N"/>
</dbReference>
<evidence type="ECO:0000259" key="8">
    <source>
        <dbReference type="PROSITE" id="PS51635"/>
    </source>
</evidence>
<comment type="similarity">
    <text evidence="1 6">Belongs to the PLPL family.</text>
</comment>
<keyword evidence="6" id="KW-0472">Membrane</keyword>
<feature type="active site" description="Nucleophile" evidence="5">
    <location>
        <position position="351"/>
    </location>
</feature>
<comment type="caution">
    <text evidence="9">The sequence shown here is derived from an EMBL/GenBank/DDBJ whole genome shotgun (WGS) entry which is preliminary data.</text>
</comment>
<dbReference type="GeneID" id="76150121"/>
<dbReference type="Pfam" id="PF11815">
    <property type="entry name" value="DUF3336"/>
    <property type="match status" value="1"/>
</dbReference>
<keyword evidence="3 5" id="KW-0442">Lipid degradation</keyword>
<proteinExistence type="inferred from homology"/>
<protein>
    <recommendedName>
        <fullName evidence="6">Patatin-like phospholipase domain-containing protein</fullName>
        <ecNumber evidence="6">3.1.1.-</ecNumber>
    </recommendedName>
</protein>
<feature type="short sequence motif" description="GXSXG" evidence="5">
    <location>
        <begin position="349"/>
        <end position="353"/>
    </location>
</feature>
<dbReference type="InterPro" id="IPR050301">
    <property type="entry name" value="NTE"/>
</dbReference>
<evidence type="ECO:0000256" key="3">
    <source>
        <dbReference type="ARBA" id="ARBA00022963"/>
    </source>
</evidence>
<comment type="caution">
    <text evidence="5">Lacks conserved residue(s) required for the propagation of feature annotation.</text>
</comment>
<feature type="compositionally biased region" description="Acidic residues" evidence="7">
    <location>
        <begin position="729"/>
        <end position="746"/>
    </location>
</feature>
<dbReference type="EC" id="3.1.1.-" evidence="6"/>
<evidence type="ECO:0000256" key="6">
    <source>
        <dbReference type="RuleBase" id="RU362055"/>
    </source>
</evidence>
<dbReference type="GO" id="GO:0016020">
    <property type="term" value="C:membrane"/>
    <property type="evidence" value="ECO:0007669"/>
    <property type="project" value="UniProtKB-SubCell"/>
</dbReference>
<feature type="compositionally biased region" description="Polar residues" evidence="7">
    <location>
        <begin position="104"/>
        <end position="114"/>
    </location>
</feature>
<comment type="function">
    <text evidence="6">Lipid hydrolase.</text>
</comment>
<feature type="region of interest" description="Disordered" evidence="7">
    <location>
        <begin position="103"/>
        <end position="122"/>
    </location>
</feature>
<dbReference type="GO" id="GO:0016042">
    <property type="term" value="P:lipid catabolic process"/>
    <property type="evidence" value="ECO:0007669"/>
    <property type="project" value="UniProtKB-UniRule"/>
</dbReference>
<name>A0AAD5BG21_9ASCO</name>
<dbReference type="Gene3D" id="3.40.1090.10">
    <property type="entry name" value="Cytosolic phospholipase A2 catalytic domain"/>
    <property type="match status" value="2"/>
</dbReference>
<evidence type="ECO:0000256" key="5">
    <source>
        <dbReference type="PROSITE-ProRule" id="PRU01161"/>
    </source>
</evidence>
<dbReference type="PANTHER" id="PTHR14226:SF66">
    <property type="entry name" value="TRIACYLGLYCEROL LIPASE PTL2"/>
    <property type="match status" value="1"/>
</dbReference>
<feature type="compositionally biased region" description="Basic residues" evidence="7">
    <location>
        <begin position="769"/>
        <end position="778"/>
    </location>
</feature>
<dbReference type="GO" id="GO:0006641">
    <property type="term" value="P:triglyceride metabolic process"/>
    <property type="evidence" value="ECO:0007669"/>
    <property type="project" value="UniProtKB-ARBA"/>
</dbReference>
<dbReference type="RefSeq" id="XP_051609441.1">
    <property type="nucleotide sequence ID" value="XM_051751335.1"/>
</dbReference>
<dbReference type="EMBL" id="JAIHNG010000103">
    <property type="protein sequence ID" value="KAI5959537.1"/>
    <property type="molecule type" value="Genomic_DNA"/>
</dbReference>
<feature type="domain" description="PNPLA" evidence="8">
    <location>
        <begin position="318"/>
        <end position="510"/>
    </location>
</feature>
<keyword evidence="4 5" id="KW-0443">Lipid metabolism</keyword>